<evidence type="ECO:0000313" key="3">
    <source>
        <dbReference type="Proteomes" id="UP001642409"/>
    </source>
</evidence>
<gene>
    <name evidence="2" type="ORF">HINF_LOCUS49809</name>
</gene>
<comment type="caution">
    <text evidence="2">The sequence shown here is derived from an EMBL/GenBank/DDBJ whole genome shotgun (WGS) entry which is preliminary data.</text>
</comment>
<protein>
    <submittedName>
        <fullName evidence="2">Hypothetical_protein</fullName>
    </submittedName>
</protein>
<evidence type="ECO:0000313" key="2">
    <source>
        <dbReference type="EMBL" id="CAL6061651.1"/>
    </source>
</evidence>
<dbReference type="EMBL" id="CAXDID020000236">
    <property type="protein sequence ID" value="CAL6061651.1"/>
    <property type="molecule type" value="Genomic_DNA"/>
</dbReference>
<evidence type="ECO:0000256" key="1">
    <source>
        <dbReference type="SAM" id="MobiDB-lite"/>
    </source>
</evidence>
<accession>A0ABP1KGT6</accession>
<feature type="region of interest" description="Disordered" evidence="1">
    <location>
        <begin position="188"/>
        <end position="207"/>
    </location>
</feature>
<name>A0ABP1KGT6_9EUKA</name>
<sequence>MQLSRLIGDLEQKEQDDINPGFYKLGAQDKYIERIINGKNQIKLHDTSFTQLKIAEILCVVGIKELNQVYDEADYAPKMNKMNEWDEDEKNFELQSQSIMNQKQDSLLIEKQRDNQNNNEKILKESQDQLLMIQKQVNFMQKHFQSFQVFQKQNKEYISQQQNNNNTTIIQLFAREYQAAFDSFDNETCEQESEDKNSLSMLKDKYK</sequence>
<feature type="compositionally biased region" description="Basic and acidic residues" evidence="1">
    <location>
        <begin position="194"/>
        <end position="207"/>
    </location>
</feature>
<reference evidence="2 3" key="1">
    <citation type="submission" date="2024-07" db="EMBL/GenBank/DDBJ databases">
        <authorList>
            <person name="Akdeniz Z."/>
        </authorList>
    </citation>
    <scope>NUCLEOTIDE SEQUENCE [LARGE SCALE GENOMIC DNA]</scope>
</reference>
<organism evidence="2 3">
    <name type="scientific">Hexamita inflata</name>
    <dbReference type="NCBI Taxonomy" id="28002"/>
    <lineage>
        <taxon>Eukaryota</taxon>
        <taxon>Metamonada</taxon>
        <taxon>Diplomonadida</taxon>
        <taxon>Hexamitidae</taxon>
        <taxon>Hexamitinae</taxon>
        <taxon>Hexamita</taxon>
    </lineage>
</organism>
<keyword evidence="3" id="KW-1185">Reference proteome</keyword>
<proteinExistence type="predicted"/>
<dbReference type="Proteomes" id="UP001642409">
    <property type="component" value="Unassembled WGS sequence"/>
</dbReference>